<gene>
    <name evidence="10" type="ORF">FB458_3483</name>
</gene>
<protein>
    <submittedName>
        <fullName evidence="10">Carbohydrate ABC transporter membrane protein 2 (CUT1 family)</fullName>
    </submittedName>
</protein>
<dbReference type="AlphaFoldDB" id="A0A542E4U4"/>
<feature type="transmembrane region" description="Helical" evidence="7">
    <location>
        <begin position="164"/>
        <end position="184"/>
    </location>
</feature>
<feature type="transmembrane region" description="Helical" evidence="7">
    <location>
        <begin position="265"/>
        <end position="286"/>
    </location>
</feature>
<dbReference type="RefSeq" id="WP_141849595.1">
    <property type="nucleotide sequence ID" value="NZ_BAAAPR010000015.1"/>
</dbReference>
<dbReference type="Gene3D" id="1.10.3720.10">
    <property type="entry name" value="MetI-like"/>
    <property type="match status" value="1"/>
</dbReference>
<dbReference type="InterPro" id="IPR035906">
    <property type="entry name" value="MetI-like_sf"/>
</dbReference>
<dbReference type="SUPFAM" id="SSF161098">
    <property type="entry name" value="MetI-like"/>
    <property type="match status" value="1"/>
</dbReference>
<comment type="similarity">
    <text evidence="7">Belongs to the binding-protein-dependent transport system permease family.</text>
</comment>
<keyword evidence="6 7" id="KW-0472">Membrane</keyword>
<dbReference type="PANTHER" id="PTHR43744:SF12">
    <property type="entry name" value="ABC TRANSPORTER PERMEASE PROTEIN MG189-RELATED"/>
    <property type="match status" value="1"/>
</dbReference>
<keyword evidence="5 7" id="KW-1133">Transmembrane helix</keyword>
<comment type="subcellular location">
    <subcellularLocation>
        <location evidence="1 7">Cell membrane</location>
        <topology evidence="1 7">Multi-pass membrane protein</topology>
    </subcellularLocation>
</comment>
<organism evidence="10 11">
    <name type="scientific">Lapillicoccus jejuensis</name>
    <dbReference type="NCBI Taxonomy" id="402171"/>
    <lineage>
        <taxon>Bacteria</taxon>
        <taxon>Bacillati</taxon>
        <taxon>Actinomycetota</taxon>
        <taxon>Actinomycetes</taxon>
        <taxon>Micrococcales</taxon>
        <taxon>Intrasporangiaceae</taxon>
        <taxon>Lapillicoccus</taxon>
    </lineage>
</organism>
<proteinExistence type="inferred from homology"/>
<evidence type="ECO:0000256" key="4">
    <source>
        <dbReference type="ARBA" id="ARBA00022692"/>
    </source>
</evidence>
<feature type="compositionally biased region" description="Basic and acidic residues" evidence="8">
    <location>
        <begin position="1"/>
        <end position="12"/>
    </location>
</feature>
<dbReference type="CDD" id="cd06261">
    <property type="entry name" value="TM_PBP2"/>
    <property type="match status" value="1"/>
</dbReference>
<dbReference type="EMBL" id="VFMN01000001">
    <property type="protein sequence ID" value="TQJ10363.1"/>
    <property type="molecule type" value="Genomic_DNA"/>
</dbReference>
<dbReference type="PROSITE" id="PS50928">
    <property type="entry name" value="ABC_TM1"/>
    <property type="match status" value="1"/>
</dbReference>
<evidence type="ECO:0000313" key="11">
    <source>
        <dbReference type="Proteomes" id="UP000317893"/>
    </source>
</evidence>
<evidence type="ECO:0000256" key="6">
    <source>
        <dbReference type="ARBA" id="ARBA00023136"/>
    </source>
</evidence>
<evidence type="ECO:0000256" key="2">
    <source>
        <dbReference type="ARBA" id="ARBA00022448"/>
    </source>
</evidence>
<feature type="domain" description="ABC transmembrane type-1" evidence="9">
    <location>
        <begin position="93"/>
        <end position="286"/>
    </location>
</feature>
<name>A0A542E4U4_9MICO</name>
<evidence type="ECO:0000256" key="5">
    <source>
        <dbReference type="ARBA" id="ARBA00022989"/>
    </source>
</evidence>
<feature type="region of interest" description="Disordered" evidence="8">
    <location>
        <begin position="1"/>
        <end position="26"/>
    </location>
</feature>
<dbReference type="Proteomes" id="UP000317893">
    <property type="component" value="Unassembled WGS sequence"/>
</dbReference>
<feature type="transmembrane region" description="Helical" evidence="7">
    <location>
        <begin position="31"/>
        <end position="55"/>
    </location>
</feature>
<keyword evidence="2 7" id="KW-0813">Transport</keyword>
<evidence type="ECO:0000256" key="7">
    <source>
        <dbReference type="RuleBase" id="RU363032"/>
    </source>
</evidence>
<keyword evidence="3" id="KW-1003">Cell membrane</keyword>
<dbReference type="OrthoDB" id="61122at2"/>
<keyword evidence="4 7" id="KW-0812">Transmembrane</keyword>
<reference evidence="10 11" key="1">
    <citation type="submission" date="2019-06" db="EMBL/GenBank/DDBJ databases">
        <title>Sequencing the genomes of 1000 actinobacteria strains.</title>
        <authorList>
            <person name="Klenk H.-P."/>
        </authorList>
    </citation>
    <scope>NUCLEOTIDE SEQUENCE [LARGE SCALE GENOMIC DNA]</scope>
    <source>
        <strain evidence="10 11">DSM 18607</strain>
    </source>
</reference>
<comment type="caution">
    <text evidence="10">The sequence shown here is derived from an EMBL/GenBank/DDBJ whole genome shotgun (WGS) entry which is preliminary data.</text>
</comment>
<evidence type="ECO:0000259" key="9">
    <source>
        <dbReference type="PROSITE" id="PS50928"/>
    </source>
</evidence>
<dbReference type="PANTHER" id="PTHR43744">
    <property type="entry name" value="ABC TRANSPORTER PERMEASE PROTEIN MG189-RELATED-RELATED"/>
    <property type="match status" value="1"/>
</dbReference>
<evidence type="ECO:0000313" key="10">
    <source>
        <dbReference type="EMBL" id="TQJ10363.1"/>
    </source>
</evidence>
<dbReference type="GO" id="GO:0055085">
    <property type="term" value="P:transmembrane transport"/>
    <property type="evidence" value="ECO:0007669"/>
    <property type="project" value="InterPro"/>
</dbReference>
<keyword evidence="11" id="KW-1185">Reference proteome</keyword>
<evidence type="ECO:0000256" key="3">
    <source>
        <dbReference type="ARBA" id="ARBA00022475"/>
    </source>
</evidence>
<dbReference type="Pfam" id="PF00528">
    <property type="entry name" value="BPD_transp_1"/>
    <property type="match status" value="1"/>
</dbReference>
<dbReference type="InterPro" id="IPR000515">
    <property type="entry name" value="MetI-like"/>
</dbReference>
<evidence type="ECO:0000256" key="8">
    <source>
        <dbReference type="SAM" id="MobiDB-lite"/>
    </source>
</evidence>
<evidence type="ECO:0000256" key="1">
    <source>
        <dbReference type="ARBA" id="ARBA00004651"/>
    </source>
</evidence>
<feature type="transmembrane region" description="Helical" evidence="7">
    <location>
        <begin position="128"/>
        <end position="152"/>
    </location>
</feature>
<dbReference type="GO" id="GO:0005886">
    <property type="term" value="C:plasma membrane"/>
    <property type="evidence" value="ECO:0007669"/>
    <property type="project" value="UniProtKB-SubCell"/>
</dbReference>
<accession>A0A542E4U4</accession>
<sequence length="300" mass="33165">MTAVSERPRVAESPRAASGDGGQGERGDRRFAAVSHVVLTLWALAVVLPLLWTLFSSFKDSRSINVSPFALPDTWHWDNYVRAWNTIGVAKYLANTVIVVGSALVLVMVLGAMSAYVLARFRFTGNALVYYVILLGNTFPIFLAVVPLFFVLKNAGLLGTYQGLILVYVAYAYPFTVFFLHSFFKTLPKEIYEAAQVDGAGEWRTFFQVMLPMAKPGMASVAIFNFLGLWNQYLLPTVLNPDQDHYVLSQGLYSMASQQGYNVDYGGLFAAVIITIAPVLLMYIVFQRQLHGGVTAGTMK</sequence>
<feature type="transmembrane region" description="Helical" evidence="7">
    <location>
        <begin position="92"/>
        <end position="116"/>
    </location>
</feature>